<keyword evidence="7" id="KW-0560">Oxidoreductase</keyword>
<gene>
    <name evidence="12" type="ORF">SAMN05421509_104105</name>
</gene>
<evidence type="ECO:0000256" key="3">
    <source>
        <dbReference type="ARBA" id="ARBA00022575"/>
    </source>
</evidence>
<keyword evidence="5" id="KW-0288">FMN</keyword>
<accession>A0A285VLG2</accession>
<reference evidence="12 13" key="1">
    <citation type="submission" date="2017-08" db="EMBL/GenBank/DDBJ databases">
        <authorList>
            <person name="de Groot N.N."/>
        </authorList>
    </citation>
    <scope>NUCLEOTIDE SEQUENCE [LARGE SCALE GENOMIC DNA]</scope>
    <source>
        <strain evidence="12 13">USBA 855</strain>
    </source>
</reference>
<evidence type="ECO:0000256" key="9">
    <source>
        <dbReference type="ARBA" id="ARBA00031155"/>
    </source>
</evidence>
<comment type="catalytic activity">
    <reaction evidence="10">
        <text>3 propionate 3-nitronate + 3 O2 + H2O = 3 3-oxopropanoate + 2 nitrate + nitrite + H2O2 + 3 H(+)</text>
        <dbReference type="Rhea" id="RHEA:57332"/>
        <dbReference type="ChEBI" id="CHEBI:15377"/>
        <dbReference type="ChEBI" id="CHEBI:15378"/>
        <dbReference type="ChEBI" id="CHEBI:15379"/>
        <dbReference type="ChEBI" id="CHEBI:16240"/>
        <dbReference type="ChEBI" id="CHEBI:16301"/>
        <dbReference type="ChEBI" id="CHEBI:17632"/>
        <dbReference type="ChEBI" id="CHEBI:33190"/>
        <dbReference type="ChEBI" id="CHEBI:136067"/>
    </reaction>
</comment>
<sequence length="367" mass="38530">MWPQRELLDRLAIELPVIQAPMAGANDATLAIAVSRGGALGSIPCATLAPERIEREVARFREHASGPLNLNFFCHLPSPPDPSAEAAWHERLAPFYREAGLDPEEAAPAAQRKPFDDVQCALVERLRPEVVSFHFGLPDAPLLARVKATGATVMASATTVAEGRWLATNGADIVIAQGLEAGGHRGVFLEDTRADTVADAMARQPGTFALVPQLVDAIDRPVIAAGGIGDARGVAAAFALGACGVQLGTYYLATPESLISDIHRAALAEARDDNTVVTRLFSGRPARGLVNRVIRELGPFSPSAPPFPTAGGALAPLKQAAEAQGHGDFSSLWAGQAAALAPHGDAETLTRRLGDETLARLQALAPR</sequence>
<keyword evidence="8 12" id="KW-0503">Monooxygenase</keyword>
<protein>
    <recommendedName>
        <fullName evidence="11">Nitronate monooxygenase</fullName>
    </recommendedName>
    <alternativeName>
        <fullName evidence="9">Propionate 3-nitronate monooxygenase</fullName>
    </alternativeName>
</protein>
<dbReference type="GO" id="GO:0000166">
    <property type="term" value="F:nucleotide binding"/>
    <property type="evidence" value="ECO:0007669"/>
    <property type="project" value="UniProtKB-KW"/>
</dbReference>
<evidence type="ECO:0000256" key="6">
    <source>
        <dbReference type="ARBA" id="ARBA00022741"/>
    </source>
</evidence>
<evidence type="ECO:0000256" key="2">
    <source>
        <dbReference type="ARBA" id="ARBA00009881"/>
    </source>
</evidence>
<proteinExistence type="inferred from homology"/>
<dbReference type="FunFam" id="3.20.20.70:FF:000154">
    <property type="entry name" value="Probable nitronate monooxygenase"/>
    <property type="match status" value="1"/>
</dbReference>
<keyword evidence="4" id="KW-0285">Flavoprotein</keyword>
<dbReference type="SUPFAM" id="SSF51412">
    <property type="entry name" value="Inosine monophosphate dehydrogenase (IMPDH)"/>
    <property type="match status" value="1"/>
</dbReference>
<dbReference type="PANTHER" id="PTHR42747">
    <property type="entry name" value="NITRONATE MONOOXYGENASE-RELATED"/>
    <property type="match status" value="1"/>
</dbReference>
<keyword evidence="3" id="KW-0216">Detoxification</keyword>
<dbReference type="AlphaFoldDB" id="A0A285VLG2"/>
<dbReference type="EMBL" id="OBQJ01000004">
    <property type="protein sequence ID" value="SOC54717.1"/>
    <property type="molecule type" value="Genomic_DNA"/>
</dbReference>
<dbReference type="InterPro" id="IPR004136">
    <property type="entry name" value="NMO"/>
</dbReference>
<comment type="similarity">
    <text evidence="2">Belongs to the nitronate monooxygenase family. NMO class I subfamily.</text>
</comment>
<dbReference type="Pfam" id="PF03060">
    <property type="entry name" value="NMO"/>
    <property type="match status" value="1"/>
</dbReference>
<dbReference type="Proteomes" id="UP000219023">
    <property type="component" value="Unassembled WGS sequence"/>
</dbReference>
<dbReference type="RefSeq" id="WP_097022649.1">
    <property type="nucleotide sequence ID" value="NZ_OBQJ01000004.1"/>
</dbReference>
<evidence type="ECO:0000256" key="8">
    <source>
        <dbReference type="ARBA" id="ARBA00023033"/>
    </source>
</evidence>
<organism evidence="12 13">
    <name type="scientific">Chromohalobacter canadensis</name>
    <dbReference type="NCBI Taxonomy" id="141389"/>
    <lineage>
        <taxon>Bacteria</taxon>
        <taxon>Pseudomonadati</taxon>
        <taxon>Pseudomonadota</taxon>
        <taxon>Gammaproteobacteria</taxon>
        <taxon>Oceanospirillales</taxon>
        <taxon>Halomonadaceae</taxon>
        <taxon>Chromohalobacter</taxon>
    </lineage>
</organism>
<dbReference type="OrthoDB" id="9778912at2"/>
<comment type="cofactor">
    <cofactor evidence="1">
        <name>FMN</name>
        <dbReference type="ChEBI" id="CHEBI:58210"/>
    </cofactor>
</comment>
<evidence type="ECO:0000313" key="13">
    <source>
        <dbReference type="Proteomes" id="UP000219023"/>
    </source>
</evidence>
<dbReference type="GO" id="GO:0009636">
    <property type="term" value="P:response to toxic substance"/>
    <property type="evidence" value="ECO:0007669"/>
    <property type="project" value="UniProtKB-KW"/>
</dbReference>
<dbReference type="PANTHER" id="PTHR42747:SF3">
    <property type="entry name" value="NITRONATE MONOOXYGENASE-RELATED"/>
    <property type="match status" value="1"/>
</dbReference>
<evidence type="ECO:0000256" key="1">
    <source>
        <dbReference type="ARBA" id="ARBA00001917"/>
    </source>
</evidence>
<evidence type="ECO:0000256" key="10">
    <source>
        <dbReference type="ARBA" id="ARBA00049401"/>
    </source>
</evidence>
<keyword evidence="6" id="KW-0547">Nucleotide-binding</keyword>
<dbReference type="GO" id="GO:0018580">
    <property type="term" value="F:nitronate monooxygenase activity"/>
    <property type="evidence" value="ECO:0007669"/>
    <property type="project" value="InterPro"/>
</dbReference>
<name>A0A285VLG2_9GAMM</name>
<evidence type="ECO:0000313" key="12">
    <source>
        <dbReference type="EMBL" id="SOC54717.1"/>
    </source>
</evidence>
<evidence type="ECO:0000256" key="4">
    <source>
        <dbReference type="ARBA" id="ARBA00022630"/>
    </source>
</evidence>
<dbReference type="InterPro" id="IPR013785">
    <property type="entry name" value="Aldolase_TIM"/>
</dbReference>
<evidence type="ECO:0000256" key="7">
    <source>
        <dbReference type="ARBA" id="ARBA00023002"/>
    </source>
</evidence>
<dbReference type="CDD" id="cd04730">
    <property type="entry name" value="NPD_like"/>
    <property type="match status" value="1"/>
</dbReference>
<dbReference type="Gene3D" id="3.20.20.70">
    <property type="entry name" value="Aldolase class I"/>
    <property type="match status" value="1"/>
</dbReference>
<evidence type="ECO:0000256" key="5">
    <source>
        <dbReference type="ARBA" id="ARBA00022643"/>
    </source>
</evidence>
<evidence type="ECO:0000256" key="11">
    <source>
        <dbReference type="ARBA" id="ARBA00067136"/>
    </source>
</evidence>